<dbReference type="EMBL" id="QYZD01000006">
    <property type="protein sequence ID" value="RJG24567.1"/>
    <property type="molecule type" value="Genomic_DNA"/>
</dbReference>
<evidence type="ECO:0000313" key="2">
    <source>
        <dbReference type="Proteomes" id="UP000266177"/>
    </source>
</evidence>
<comment type="caution">
    <text evidence="1">The sequence shown here is derived from an EMBL/GenBank/DDBJ whole genome shotgun (WGS) entry which is preliminary data.</text>
</comment>
<protein>
    <submittedName>
        <fullName evidence="1">Uncharacterized protein</fullName>
    </submittedName>
</protein>
<dbReference type="Proteomes" id="UP000266177">
    <property type="component" value="Unassembled WGS sequence"/>
</dbReference>
<sequence length="66" mass="7659">MGPAILSNGENMYKGFSTDSSSDLVHLHFLCTLDFHLHLHLTEWEMACKQLLAYLVRFSEHWGEYS</sequence>
<accession>A0A3A3GIV0</accession>
<organism evidence="1 2">
    <name type="scientific">Paenibacillus thiaminolyticus</name>
    <name type="common">Bacillus thiaminolyticus</name>
    <dbReference type="NCBI Taxonomy" id="49283"/>
    <lineage>
        <taxon>Bacteria</taxon>
        <taxon>Bacillati</taxon>
        <taxon>Bacillota</taxon>
        <taxon>Bacilli</taxon>
        <taxon>Bacillales</taxon>
        <taxon>Paenibacillaceae</taxon>
        <taxon>Paenibacillus</taxon>
    </lineage>
</organism>
<name>A0A3A3GIV0_PANTH</name>
<evidence type="ECO:0000313" key="1">
    <source>
        <dbReference type="EMBL" id="RJG24567.1"/>
    </source>
</evidence>
<gene>
    <name evidence="1" type="ORF">DQX05_09600</name>
</gene>
<dbReference type="AlphaFoldDB" id="A0A3A3GIV0"/>
<reference evidence="1 2" key="1">
    <citation type="submission" date="2018-09" db="EMBL/GenBank/DDBJ databases">
        <title>Paenibacillus SK2017-BO5.</title>
        <authorList>
            <person name="Piskunova J.V."/>
            <person name="Dubiley S.A."/>
            <person name="Severinov K.V."/>
        </authorList>
    </citation>
    <scope>NUCLEOTIDE SEQUENCE [LARGE SCALE GENOMIC DNA]</scope>
    <source>
        <strain evidence="1 2">BO5</strain>
    </source>
</reference>
<proteinExistence type="predicted"/>